<evidence type="ECO:0000256" key="4">
    <source>
        <dbReference type="ARBA" id="ARBA00022723"/>
    </source>
</evidence>
<gene>
    <name evidence="15" type="primary">LOC100901473</name>
</gene>
<keyword evidence="4" id="KW-0479">Metal-binding</keyword>
<evidence type="ECO:0000256" key="3">
    <source>
        <dbReference type="ARBA" id="ARBA00012891"/>
    </source>
</evidence>
<dbReference type="CDD" id="cd03362">
    <property type="entry name" value="TOPRIM_TopoIA_TopoIII"/>
    <property type="match status" value="1"/>
</dbReference>
<dbReference type="GO" id="GO:0031422">
    <property type="term" value="C:RecQ family helicase-topoisomerase III complex"/>
    <property type="evidence" value="ECO:0007669"/>
    <property type="project" value="TreeGrafter"/>
</dbReference>
<evidence type="ECO:0000256" key="9">
    <source>
        <dbReference type="ARBA" id="ARBA00023235"/>
    </source>
</evidence>
<dbReference type="PANTHER" id="PTHR11390:SF21">
    <property type="entry name" value="DNA TOPOISOMERASE 3-ALPHA"/>
    <property type="match status" value="1"/>
</dbReference>
<dbReference type="CTD" id="35236"/>
<keyword evidence="6" id="KW-0862">Zinc</keyword>
<dbReference type="FunFam" id="3.40.50.140:FF:000003">
    <property type="entry name" value="DNA topoisomerase"/>
    <property type="match status" value="1"/>
</dbReference>
<feature type="domain" description="Topo IA-type catalytic" evidence="13">
    <location>
        <begin position="167"/>
        <end position="588"/>
    </location>
</feature>
<comment type="similarity">
    <text evidence="2 11">Belongs to the type IA topoisomerase family.</text>
</comment>
<dbReference type="SUPFAM" id="SSF56712">
    <property type="entry name" value="Prokaryotic type I DNA topoisomerase"/>
    <property type="match status" value="1"/>
</dbReference>
<dbReference type="InterPro" id="IPR023406">
    <property type="entry name" value="Topo_IA_AS"/>
</dbReference>
<dbReference type="CDD" id="cd00186">
    <property type="entry name" value="TOP1Ac"/>
    <property type="match status" value="1"/>
</dbReference>
<dbReference type="SMART" id="SM00436">
    <property type="entry name" value="TOP1Bc"/>
    <property type="match status" value="1"/>
</dbReference>
<evidence type="ECO:0000256" key="2">
    <source>
        <dbReference type="ARBA" id="ARBA00009446"/>
    </source>
</evidence>
<dbReference type="GO" id="GO:0003917">
    <property type="term" value="F:DNA topoisomerase type I (single strand cut, ATP-independent) activity"/>
    <property type="evidence" value="ECO:0007669"/>
    <property type="project" value="UniProtKB-EC"/>
</dbReference>
<protein>
    <recommendedName>
        <fullName evidence="3 11">DNA topoisomerase</fullName>
        <ecNumber evidence="3 11">5.6.2.1</ecNumber>
    </recommendedName>
</protein>
<evidence type="ECO:0000313" key="15">
    <source>
        <dbReference type="RefSeq" id="XP_003738893.2"/>
    </source>
</evidence>
<evidence type="ECO:0000256" key="1">
    <source>
        <dbReference type="ARBA" id="ARBA00000213"/>
    </source>
</evidence>
<evidence type="ECO:0000256" key="10">
    <source>
        <dbReference type="ARBA" id="ARBA00056363"/>
    </source>
</evidence>
<dbReference type="Pfam" id="PF01131">
    <property type="entry name" value="Topoisom_bac"/>
    <property type="match status" value="1"/>
</dbReference>
<dbReference type="AlphaFoldDB" id="A0AAJ6QNS7"/>
<sequence length="741" mass="85028">MKVLHVAEKNDAAKNIAAILSNGNHRTCDGLCRYNKIYEFTMPHFRNEANVSARMTSASGHILNFAFPDQYKDWNSIDPLVLFDAPLIQKCETETAEQIRRTLEREIKRCKHLIIWTDNDREGEAIGFEIIDICKRVEPNVRVWRAKFSEITRSSIERALNSLQEPNQLLNYAVLVRSQLDLRIGAAFTRLQTMRVGRRFSATRSNVLSYGSCQFPTLGFVVERYKEIDEFRAERFYKIEVKHVKDELYGEFIWKRGRLFDHSITLILYERLLERPHMKISTIEAKSKAKFRPQPMDTVSLEKLASRKLRMTAKEALAHAEKLYTEGLISYPRTETNKFPPEIQLLPLVEAQCQSPQWGDFATRIVNEWGGPHPRNGNKSDQAHPPIHPTKYAQLNLQDNKGKVYELVVRHFLACVSQDARGSETNVKAAIDEEHFSLNGLQIIERNYLDVYPYEKWSAKVIPSYREGETFTPTEILMSEGRTSAPSLLTEADLIALMEKHGIGTDATHAEHIDKVKQREYIGMADQIHFVPGQIGMGLVEGYDDMGFEMSKPRLRASLENDLMDICEGRKNHQEVLENQIQIYRRTFLNTLQQLNKLSDAMGKYLQQPVQEMLPDSVVREVLPCPLCRQGKMGLRKNRAGDKWFISCMSGCQAVMWLPSNALDNCEVAATRCPSCTDTFEIKFFLKEGKYTSLPREYVACVSCNDTATNLFNLRVVAGNPQAQTSKLHEEVDTSREEERR</sequence>
<dbReference type="GO" id="GO:0006281">
    <property type="term" value="P:DNA repair"/>
    <property type="evidence" value="ECO:0007669"/>
    <property type="project" value="TreeGrafter"/>
</dbReference>
<dbReference type="GeneID" id="100901473"/>
<reference evidence="15" key="1">
    <citation type="submission" date="2025-08" db="UniProtKB">
        <authorList>
            <consortium name="RefSeq"/>
        </authorList>
    </citation>
    <scope>IDENTIFICATION</scope>
</reference>
<dbReference type="InterPro" id="IPR034144">
    <property type="entry name" value="TOPRIM_TopoIII"/>
</dbReference>
<dbReference type="PROSITE" id="PS52039">
    <property type="entry name" value="TOPO_IA_2"/>
    <property type="match status" value="1"/>
</dbReference>
<dbReference type="RefSeq" id="XP_003738893.2">
    <property type="nucleotide sequence ID" value="XM_003738845.2"/>
</dbReference>
<dbReference type="InterPro" id="IPR013825">
    <property type="entry name" value="Topo_IA_cen_sub2"/>
</dbReference>
<keyword evidence="14" id="KW-1185">Reference proteome</keyword>
<evidence type="ECO:0000259" key="12">
    <source>
        <dbReference type="PROSITE" id="PS50880"/>
    </source>
</evidence>
<evidence type="ECO:0000256" key="11">
    <source>
        <dbReference type="RuleBase" id="RU362092"/>
    </source>
</evidence>
<evidence type="ECO:0000313" key="14">
    <source>
        <dbReference type="Proteomes" id="UP000694867"/>
    </source>
</evidence>
<evidence type="ECO:0000259" key="13">
    <source>
        <dbReference type="PROSITE" id="PS52039"/>
    </source>
</evidence>
<dbReference type="Pfam" id="PF01751">
    <property type="entry name" value="Toprim"/>
    <property type="match status" value="1"/>
</dbReference>
<dbReference type="FunFam" id="1.10.460.10:FF:000003">
    <property type="entry name" value="DNA topoisomerase"/>
    <property type="match status" value="1"/>
</dbReference>
<dbReference type="InterPro" id="IPR023405">
    <property type="entry name" value="Topo_IA_core_domain"/>
</dbReference>
<name>A0AAJ6QNS7_9ACAR</name>
<dbReference type="PROSITE" id="PS50880">
    <property type="entry name" value="TOPRIM"/>
    <property type="match status" value="1"/>
</dbReference>
<dbReference type="GO" id="GO:0008270">
    <property type="term" value="F:zinc ion binding"/>
    <property type="evidence" value="ECO:0007669"/>
    <property type="project" value="UniProtKB-KW"/>
</dbReference>
<dbReference type="FunFam" id="1.10.290.10:FF:000001">
    <property type="entry name" value="DNA topoisomerase"/>
    <property type="match status" value="1"/>
</dbReference>
<comment type="catalytic activity">
    <reaction evidence="1 11">
        <text>ATP-independent breakage of single-stranded DNA, followed by passage and rejoining.</text>
        <dbReference type="EC" id="5.6.2.1"/>
    </reaction>
</comment>
<dbReference type="Gene3D" id="1.10.460.10">
    <property type="entry name" value="Topoisomerase I, domain 2"/>
    <property type="match status" value="1"/>
</dbReference>
<evidence type="ECO:0000256" key="5">
    <source>
        <dbReference type="ARBA" id="ARBA00022771"/>
    </source>
</evidence>
<dbReference type="GO" id="GO:0005634">
    <property type="term" value="C:nucleus"/>
    <property type="evidence" value="ECO:0007669"/>
    <property type="project" value="TreeGrafter"/>
</dbReference>
<dbReference type="KEGG" id="goe:100901473"/>
<dbReference type="InterPro" id="IPR013497">
    <property type="entry name" value="Topo_IA_cen"/>
</dbReference>
<dbReference type="PANTHER" id="PTHR11390">
    <property type="entry name" value="PROKARYOTIC DNA TOPOISOMERASE"/>
    <property type="match status" value="1"/>
</dbReference>
<dbReference type="PRINTS" id="PR00417">
    <property type="entry name" value="PRTPISMRASEI"/>
</dbReference>
<dbReference type="InterPro" id="IPR013824">
    <property type="entry name" value="Topo_IA_cen_sub1"/>
</dbReference>
<proteinExistence type="inferred from homology"/>
<dbReference type="InterPro" id="IPR003602">
    <property type="entry name" value="Topo_IA_DNA-bd_dom"/>
</dbReference>
<dbReference type="SMART" id="SM00493">
    <property type="entry name" value="TOPRIM"/>
    <property type="match status" value="1"/>
</dbReference>
<dbReference type="InterPro" id="IPR000380">
    <property type="entry name" value="Topo_IA"/>
</dbReference>
<dbReference type="InterPro" id="IPR006171">
    <property type="entry name" value="TOPRIM_dom"/>
</dbReference>
<keyword evidence="8 11" id="KW-0238">DNA-binding</keyword>
<organism evidence="14 15">
    <name type="scientific">Galendromus occidentalis</name>
    <name type="common">western predatory mite</name>
    <dbReference type="NCBI Taxonomy" id="34638"/>
    <lineage>
        <taxon>Eukaryota</taxon>
        <taxon>Metazoa</taxon>
        <taxon>Ecdysozoa</taxon>
        <taxon>Arthropoda</taxon>
        <taxon>Chelicerata</taxon>
        <taxon>Arachnida</taxon>
        <taxon>Acari</taxon>
        <taxon>Parasitiformes</taxon>
        <taxon>Mesostigmata</taxon>
        <taxon>Gamasina</taxon>
        <taxon>Phytoseioidea</taxon>
        <taxon>Phytoseiidae</taxon>
        <taxon>Typhlodrominae</taxon>
        <taxon>Galendromus</taxon>
    </lineage>
</organism>
<dbReference type="SMART" id="SM00437">
    <property type="entry name" value="TOP1Ac"/>
    <property type="match status" value="1"/>
</dbReference>
<dbReference type="Gene3D" id="2.70.20.10">
    <property type="entry name" value="Topoisomerase I, domain 3"/>
    <property type="match status" value="1"/>
</dbReference>
<dbReference type="GO" id="GO:0006310">
    <property type="term" value="P:DNA recombination"/>
    <property type="evidence" value="ECO:0007669"/>
    <property type="project" value="TreeGrafter"/>
</dbReference>
<dbReference type="Proteomes" id="UP000694867">
    <property type="component" value="Unplaced"/>
</dbReference>
<dbReference type="GO" id="GO:0006265">
    <property type="term" value="P:DNA topological change"/>
    <property type="evidence" value="ECO:0007669"/>
    <property type="project" value="InterPro"/>
</dbReference>
<dbReference type="InterPro" id="IPR003601">
    <property type="entry name" value="Topo_IA_2"/>
</dbReference>
<keyword evidence="7 11" id="KW-0799">Topoisomerase</keyword>
<keyword evidence="5" id="KW-0863">Zinc-finger</keyword>
<dbReference type="EC" id="5.6.2.1" evidence="3 11"/>
<evidence type="ECO:0000256" key="7">
    <source>
        <dbReference type="ARBA" id="ARBA00023029"/>
    </source>
</evidence>
<feature type="domain" description="Toprim" evidence="12">
    <location>
        <begin position="2"/>
        <end position="149"/>
    </location>
</feature>
<accession>A0AAJ6QNS7</accession>
<dbReference type="Gene3D" id="3.40.50.140">
    <property type="match status" value="1"/>
</dbReference>
<dbReference type="PROSITE" id="PS00396">
    <property type="entry name" value="TOPO_IA_1"/>
    <property type="match status" value="1"/>
</dbReference>
<comment type="function">
    <text evidence="10">Releases the supercoiling and torsional tension of DNA introduced during the DNA replication and transcription by transiently cleaving and rejoining one strand of the DNA duplex. Introduces a single-strand break via transesterification at a target site in duplex DNA. The scissile phosphodiester is attacked by the catalytic tyrosine of the enzyme, resulting in the formation of a DNA-(5'-phosphotyrosyl)-enzyme intermediate and the expulsion of a 3'-OH DNA strand. The free DNA strand than undergoes passage around the unbroken strand thus removing DNA supercoils. Finally, in the religation step, the DNA 3'-OH attacks the covalent intermediate to expel the active-site tyrosine and restore the DNA phosphodiester backbone. Weakly relaxes negative supercoils and displays a distinct preference for binding single-stranded DNA.</text>
</comment>
<dbReference type="GO" id="GO:0003677">
    <property type="term" value="F:DNA binding"/>
    <property type="evidence" value="ECO:0007669"/>
    <property type="project" value="UniProtKB-KW"/>
</dbReference>
<keyword evidence="9 11" id="KW-0413">Isomerase</keyword>
<dbReference type="Gene3D" id="1.10.290.10">
    <property type="entry name" value="Topoisomerase I, domain 4"/>
    <property type="match status" value="1"/>
</dbReference>
<dbReference type="InterPro" id="IPR013826">
    <property type="entry name" value="Topo_IA_cen_sub3"/>
</dbReference>
<evidence type="ECO:0000256" key="6">
    <source>
        <dbReference type="ARBA" id="ARBA00022833"/>
    </source>
</evidence>
<evidence type="ECO:0000256" key="8">
    <source>
        <dbReference type="ARBA" id="ARBA00023125"/>
    </source>
</evidence>
<comment type="function">
    <text evidence="11">Introduces a single-strand break via transesterification at a target site in duplex DNA. Releases the supercoiling and torsional tension of DNA introduced during the DNA replication and transcription by transiently cleaving and rejoining one strand of the DNA duplex. The scissile phosphodiester is attacked by the catalytic tyrosine of the enzyme, resulting in the formation of a DNA-(5'-phosphotyrosyl)-enzyme intermediate and the expulsion of a 3'-OH DNA strand.</text>
</comment>